<reference evidence="12" key="1">
    <citation type="journal article" date="2014" name="Int. J. Syst. Evol. Microbiol.">
        <title>Complete genome of a new Firmicutes species belonging to the dominant human colonic microbiota ('Ruminococcus bicirculans') reveals two chromosomes and a selective capacity to utilize plant glucans.</title>
        <authorList>
            <consortium name="NISC Comparative Sequencing Program"/>
            <person name="Wegmann U."/>
            <person name="Louis P."/>
            <person name="Goesmann A."/>
            <person name="Henrissat B."/>
            <person name="Duncan S.H."/>
            <person name="Flint H.J."/>
        </authorList>
    </citation>
    <scope>NUCLEOTIDE SEQUENCE</scope>
    <source>
        <strain evidence="12">NBRC 103855</strain>
    </source>
</reference>
<evidence type="ECO:0000259" key="11">
    <source>
        <dbReference type="PROSITE" id="PS50109"/>
    </source>
</evidence>
<dbReference type="SMART" id="SM00387">
    <property type="entry name" value="HATPase_c"/>
    <property type="match status" value="1"/>
</dbReference>
<feature type="transmembrane region" description="Helical" evidence="10">
    <location>
        <begin position="51"/>
        <end position="75"/>
    </location>
</feature>
<keyword evidence="10" id="KW-1133">Transmembrane helix</keyword>
<proteinExistence type="predicted"/>
<organism evidence="12 13">
    <name type="scientific">Devosia yakushimensis</name>
    <dbReference type="NCBI Taxonomy" id="470028"/>
    <lineage>
        <taxon>Bacteria</taxon>
        <taxon>Pseudomonadati</taxon>
        <taxon>Pseudomonadota</taxon>
        <taxon>Alphaproteobacteria</taxon>
        <taxon>Hyphomicrobiales</taxon>
        <taxon>Devosiaceae</taxon>
        <taxon>Devosia</taxon>
    </lineage>
</organism>
<dbReference type="CDD" id="cd00082">
    <property type="entry name" value="HisKA"/>
    <property type="match status" value="1"/>
</dbReference>
<dbReference type="GO" id="GO:0016301">
    <property type="term" value="F:kinase activity"/>
    <property type="evidence" value="ECO:0007669"/>
    <property type="project" value="UniProtKB-KW"/>
</dbReference>
<sequence length="333" mass="35920">MQQEIAWRGGHVDGARIIEDPTTKRRVAAYQLPNGRWATIDVPDIPPPPGAAWLVLVTWLTVTVIGVGSVALIMARRVTEPYSIIERAVASVDPSGELPHLKVEGSAEARQVKASLNSLSGRLKSALQARMRLVAAAGHDLRTPMTRMRLRAELLPDADQADWLSDIDELEKIAESAIGLVREESGTADHTSVDMAVLVRETVQELNAADLSVDLGTLEDAWVHAGPLSLRRALRNLITNAATYGGGATVSLQQQGETVFVRIEDNGPGIPEHMLTQVFEPFFRADFSRSNTKGAGLGLTIANEIVERLGGSLTIENRPTGGLLQIVALPSAW</sequence>
<dbReference type="Pfam" id="PF02518">
    <property type="entry name" value="HATPase_c"/>
    <property type="match status" value="1"/>
</dbReference>
<dbReference type="Gene3D" id="3.30.565.10">
    <property type="entry name" value="Histidine kinase-like ATPase, C-terminal domain"/>
    <property type="match status" value="1"/>
</dbReference>
<dbReference type="InterPro" id="IPR036890">
    <property type="entry name" value="HATPase_C_sf"/>
</dbReference>
<dbReference type="EC" id="2.7.13.3" evidence="3"/>
<protein>
    <recommendedName>
        <fullName evidence="3">histidine kinase</fullName>
        <ecNumber evidence="3">2.7.13.3</ecNumber>
    </recommendedName>
</protein>
<keyword evidence="7" id="KW-0547">Nucleotide-binding</keyword>
<dbReference type="InterPro" id="IPR004358">
    <property type="entry name" value="Sig_transdc_His_kin-like_C"/>
</dbReference>
<dbReference type="InterPro" id="IPR050980">
    <property type="entry name" value="2C_sensor_his_kinase"/>
</dbReference>
<evidence type="ECO:0000256" key="3">
    <source>
        <dbReference type="ARBA" id="ARBA00012438"/>
    </source>
</evidence>
<evidence type="ECO:0000256" key="10">
    <source>
        <dbReference type="SAM" id="Phobius"/>
    </source>
</evidence>
<keyword evidence="6" id="KW-0808">Transferase</keyword>
<feature type="domain" description="Histidine kinase" evidence="11">
    <location>
        <begin position="136"/>
        <end position="333"/>
    </location>
</feature>
<dbReference type="InterPro" id="IPR003661">
    <property type="entry name" value="HisK_dim/P_dom"/>
</dbReference>
<dbReference type="SUPFAM" id="SSF55874">
    <property type="entry name" value="ATPase domain of HSP90 chaperone/DNA topoisomerase II/histidine kinase"/>
    <property type="match status" value="1"/>
</dbReference>
<evidence type="ECO:0000256" key="5">
    <source>
        <dbReference type="ARBA" id="ARBA00022553"/>
    </source>
</evidence>
<evidence type="ECO:0000313" key="12">
    <source>
        <dbReference type="EMBL" id="GLQ11442.1"/>
    </source>
</evidence>
<gene>
    <name evidence="12" type="ORF">GCM10007913_33740</name>
</gene>
<reference evidence="12" key="2">
    <citation type="submission" date="2023-01" db="EMBL/GenBank/DDBJ databases">
        <title>Draft genome sequence of Devosia yakushimensis strain NBRC 103855.</title>
        <authorList>
            <person name="Sun Q."/>
            <person name="Mori K."/>
        </authorList>
    </citation>
    <scope>NUCLEOTIDE SEQUENCE</scope>
    <source>
        <strain evidence="12">NBRC 103855</strain>
    </source>
</reference>
<comment type="caution">
    <text evidence="12">The sequence shown here is derived from an EMBL/GenBank/DDBJ whole genome shotgun (WGS) entry which is preliminary data.</text>
</comment>
<keyword evidence="5" id="KW-0597">Phosphoprotein</keyword>
<name>A0ABQ5UJ58_9HYPH</name>
<dbReference type="Gene3D" id="1.10.287.130">
    <property type="match status" value="1"/>
</dbReference>
<keyword evidence="10" id="KW-0472">Membrane</keyword>
<dbReference type="InterPro" id="IPR005467">
    <property type="entry name" value="His_kinase_dom"/>
</dbReference>
<evidence type="ECO:0000256" key="9">
    <source>
        <dbReference type="ARBA" id="ARBA00022840"/>
    </source>
</evidence>
<keyword evidence="13" id="KW-1185">Reference proteome</keyword>
<dbReference type="EMBL" id="BSNG01000001">
    <property type="protein sequence ID" value="GLQ11442.1"/>
    <property type="molecule type" value="Genomic_DNA"/>
</dbReference>
<dbReference type="Pfam" id="PF00512">
    <property type="entry name" value="HisKA"/>
    <property type="match status" value="1"/>
</dbReference>
<evidence type="ECO:0000256" key="1">
    <source>
        <dbReference type="ARBA" id="ARBA00000085"/>
    </source>
</evidence>
<dbReference type="CDD" id="cd00075">
    <property type="entry name" value="HATPase"/>
    <property type="match status" value="1"/>
</dbReference>
<dbReference type="PANTHER" id="PTHR44936:SF10">
    <property type="entry name" value="SENSOR PROTEIN RSTB"/>
    <property type="match status" value="1"/>
</dbReference>
<keyword evidence="10" id="KW-0812">Transmembrane</keyword>
<keyword evidence="4" id="KW-1003">Cell membrane</keyword>
<dbReference type="Proteomes" id="UP001161406">
    <property type="component" value="Unassembled WGS sequence"/>
</dbReference>
<accession>A0ABQ5UJ58</accession>
<evidence type="ECO:0000256" key="4">
    <source>
        <dbReference type="ARBA" id="ARBA00022475"/>
    </source>
</evidence>
<evidence type="ECO:0000256" key="8">
    <source>
        <dbReference type="ARBA" id="ARBA00022777"/>
    </source>
</evidence>
<dbReference type="PANTHER" id="PTHR44936">
    <property type="entry name" value="SENSOR PROTEIN CREC"/>
    <property type="match status" value="1"/>
</dbReference>
<dbReference type="InterPro" id="IPR036097">
    <property type="entry name" value="HisK_dim/P_sf"/>
</dbReference>
<keyword evidence="9" id="KW-0067">ATP-binding</keyword>
<dbReference type="SUPFAM" id="SSF47384">
    <property type="entry name" value="Homodimeric domain of signal transducing histidine kinase"/>
    <property type="match status" value="1"/>
</dbReference>
<dbReference type="PROSITE" id="PS50109">
    <property type="entry name" value="HIS_KIN"/>
    <property type="match status" value="1"/>
</dbReference>
<comment type="catalytic activity">
    <reaction evidence="1">
        <text>ATP + protein L-histidine = ADP + protein N-phospho-L-histidine.</text>
        <dbReference type="EC" id="2.7.13.3"/>
    </reaction>
</comment>
<dbReference type="PRINTS" id="PR00344">
    <property type="entry name" value="BCTRLSENSOR"/>
</dbReference>
<evidence type="ECO:0000313" key="13">
    <source>
        <dbReference type="Proteomes" id="UP001161406"/>
    </source>
</evidence>
<comment type="subcellular location">
    <subcellularLocation>
        <location evidence="2">Cell membrane</location>
        <topology evidence="2">Multi-pass membrane protein</topology>
    </subcellularLocation>
</comment>
<dbReference type="SMART" id="SM00388">
    <property type="entry name" value="HisKA"/>
    <property type="match status" value="1"/>
</dbReference>
<dbReference type="InterPro" id="IPR003594">
    <property type="entry name" value="HATPase_dom"/>
</dbReference>
<evidence type="ECO:0000256" key="6">
    <source>
        <dbReference type="ARBA" id="ARBA00022679"/>
    </source>
</evidence>
<keyword evidence="8 12" id="KW-0418">Kinase</keyword>
<evidence type="ECO:0000256" key="2">
    <source>
        <dbReference type="ARBA" id="ARBA00004651"/>
    </source>
</evidence>
<evidence type="ECO:0000256" key="7">
    <source>
        <dbReference type="ARBA" id="ARBA00022741"/>
    </source>
</evidence>